<dbReference type="SUPFAM" id="SSF81606">
    <property type="entry name" value="PP2C-like"/>
    <property type="match status" value="1"/>
</dbReference>
<evidence type="ECO:0000256" key="4">
    <source>
        <dbReference type="ARBA" id="ARBA00023186"/>
    </source>
</evidence>
<dbReference type="SUPFAM" id="SSF48592">
    <property type="entry name" value="GroEL equatorial domain-like"/>
    <property type="match status" value="1"/>
</dbReference>
<feature type="non-terminal residue" evidence="6">
    <location>
        <position position="1"/>
    </location>
</feature>
<dbReference type="EMBL" id="JACGCM010001004">
    <property type="protein sequence ID" value="KAF6163042.1"/>
    <property type="molecule type" value="Genomic_DNA"/>
</dbReference>
<dbReference type="PROSITE" id="PS51746">
    <property type="entry name" value="PPM_2"/>
    <property type="match status" value="1"/>
</dbReference>
<keyword evidence="7" id="KW-1185">Reference proteome</keyword>
<accession>A0A7J7N7L0</accession>
<dbReference type="InterPro" id="IPR002423">
    <property type="entry name" value="Cpn60/GroEL/TCP-1"/>
</dbReference>
<dbReference type="PANTHER" id="PTHR45633">
    <property type="entry name" value="60 KDA HEAT SHOCK PROTEIN, MITOCHONDRIAL"/>
    <property type="match status" value="1"/>
</dbReference>
<evidence type="ECO:0000256" key="1">
    <source>
        <dbReference type="ARBA" id="ARBA00006607"/>
    </source>
</evidence>
<dbReference type="Pfam" id="PF00481">
    <property type="entry name" value="PP2C"/>
    <property type="match status" value="1"/>
</dbReference>
<keyword evidence="2" id="KW-0547">Nucleotide-binding</keyword>
<dbReference type="PRINTS" id="PR00304">
    <property type="entry name" value="TCOMPLEXTCP1"/>
</dbReference>
<evidence type="ECO:0000256" key="3">
    <source>
        <dbReference type="ARBA" id="ARBA00022840"/>
    </source>
</evidence>
<keyword evidence="3" id="KW-0067">ATP-binding</keyword>
<comment type="caution">
    <text evidence="6">The sequence shown here is derived from an EMBL/GenBank/DDBJ whole genome shotgun (WGS) entry which is preliminary data.</text>
</comment>
<protein>
    <recommendedName>
        <fullName evidence="5">PPM-type phosphatase domain-containing protein</fullName>
    </recommendedName>
</protein>
<dbReference type="InterPro" id="IPR027413">
    <property type="entry name" value="GROEL-like_equatorial_sf"/>
</dbReference>
<evidence type="ECO:0000313" key="6">
    <source>
        <dbReference type="EMBL" id="KAF6163042.1"/>
    </source>
</evidence>
<organism evidence="6 7">
    <name type="scientific">Kingdonia uniflora</name>
    <dbReference type="NCBI Taxonomy" id="39325"/>
    <lineage>
        <taxon>Eukaryota</taxon>
        <taxon>Viridiplantae</taxon>
        <taxon>Streptophyta</taxon>
        <taxon>Embryophyta</taxon>
        <taxon>Tracheophyta</taxon>
        <taxon>Spermatophyta</taxon>
        <taxon>Magnoliopsida</taxon>
        <taxon>Ranunculales</taxon>
        <taxon>Circaeasteraceae</taxon>
        <taxon>Kingdonia</taxon>
    </lineage>
</organism>
<dbReference type="GO" id="GO:0140662">
    <property type="term" value="F:ATP-dependent protein folding chaperone"/>
    <property type="evidence" value="ECO:0007669"/>
    <property type="project" value="InterPro"/>
</dbReference>
<dbReference type="GO" id="GO:0005524">
    <property type="term" value="F:ATP binding"/>
    <property type="evidence" value="ECO:0007669"/>
    <property type="project" value="UniProtKB-KW"/>
</dbReference>
<dbReference type="GO" id="GO:0042026">
    <property type="term" value="P:protein refolding"/>
    <property type="evidence" value="ECO:0007669"/>
    <property type="project" value="InterPro"/>
</dbReference>
<evidence type="ECO:0000256" key="2">
    <source>
        <dbReference type="ARBA" id="ARBA00022741"/>
    </source>
</evidence>
<evidence type="ECO:0000259" key="5">
    <source>
        <dbReference type="PROSITE" id="PS51746"/>
    </source>
</evidence>
<dbReference type="Pfam" id="PF00118">
    <property type="entry name" value="Cpn60_TCP1"/>
    <property type="match status" value="1"/>
</dbReference>
<name>A0A7J7N7L0_9MAGN</name>
<keyword evidence="4" id="KW-0143">Chaperone</keyword>
<dbReference type="Gene3D" id="1.10.560.10">
    <property type="entry name" value="GroEL-like equatorial domain"/>
    <property type="match status" value="1"/>
</dbReference>
<comment type="similarity">
    <text evidence="1">Belongs to the chaperonin (HSP60) family.</text>
</comment>
<proteinExistence type="inferred from homology"/>
<dbReference type="InterPro" id="IPR001844">
    <property type="entry name" value="Cpn60/GroEL"/>
</dbReference>
<feature type="domain" description="PPM-type phosphatase" evidence="5">
    <location>
        <begin position="50"/>
        <end position="324"/>
    </location>
</feature>
<dbReference type="InterPro" id="IPR017998">
    <property type="entry name" value="Chaperone_TCP-1"/>
</dbReference>
<evidence type="ECO:0000313" key="7">
    <source>
        <dbReference type="Proteomes" id="UP000541444"/>
    </source>
</evidence>
<dbReference type="InterPro" id="IPR001932">
    <property type="entry name" value="PPM-type_phosphatase-like_dom"/>
</dbReference>
<dbReference type="Proteomes" id="UP000541444">
    <property type="component" value="Unassembled WGS sequence"/>
</dbReference>
<reference evidence="6 7" key="1">
    <citation type="journal article" date="2020" name="IScience">
        <title>Genome Sequencing of the Endangered Kingdonia uniflora (Circaeasteraceae, Ranunculales) Reveals Potential Mechanisms of Evolutionary Specialization.</title>
        <authorList>
            <person name="Sun Y."/>
            <person name="Deng T."/>
            <person name="Zhang A."/>
            <person name="Moore M.J."/>
            <person name="Landis J.B."/>
            <person name="Lin N."/>
            <person name="Zhang H."/>
            <person name="Zhang X."/>
            <person name="Huang J."/>
            <person name="Zhang X."/>
            <person name="Sun H."/>
            <person name="Wang H."/>
        </authorList>
    </citation>
    <scope>NUCLEOTIDE SEQUENCE [LARGE SCALE GENOMIC DNA]</scope>
    <source>
        <strain evidence="6">TB1705</strain>
        <tissue evidence="6">Leaf</tissue>
    </source>
</reference>
<feature type="non-terminal residue" evidence="6">
    <location>
        <position position="324"/>
    </location>
</feature>
<dbReference type="SMART" id="SM00332">
    <property type="entry name" value="PP2Cc"/>
    <property type="match status" value="1"/>
</dbReference>
<dbReference type="InterPro" id="IPR036457">
    <property type="entry name" value="PPM-type-like_dom_sf"/>
</dbReference>
<dbReference type="AlphaFoldDB" id="A0A7J7N7L0"/>
<dbReference type="OrthoDB" id="1723571at2759"/>
<gene>
    <name evidence="6" type="ORF">GIB67_033313</name>
</gene>
<sequence length="324" mass="35223">GVNKLADLVGDTLRPKGRIGVLESKYGSPKIVNDGVTVAKEVELEDPVENIGTKLVRQATANTNDLVGDGTTTSVVLAQGLIAEDVKARGFGREDWLQALPRALVARFVKIDKEFQSRGETSGTTVTFVIIDGWTVTVASVGDSRCNLDSRGGGLSILIVDHRLEENVERERVTSSGDEVRRLNIVSGVGSIILYSDWPSSLLAWMSVPFKVKWRHGCRGIHSSYTICQTSEAKSPNLEYFSIGKLVIKCRGRLIIASDGIWDAISAEMATKSCRGLPARPQSLHLSKLLRKRSYDPASKLAKKLSVVGIVEELFEKGSAMLAD</sequence>